<keyword evidence="4" id="KW-0804">Transcription</keyword>
<protein>
    <submittedName>
        <fullName evidence="6">LysR family transcriptional regulator</fullName>
    </submittedName>
</protein>
<dbReference type="EMBL" id="JBHTLY010000005">
    <property type="protein sequence ID" value="MFD1202591.1"/>
    <property type="molecule type" value="Genomic_DNA"/>
</dbReference>
<comment type="similarity">
    <text evidence="1">Belongs to the LysR transcriptional regulatory family.</text>
</comment>
<evidence type="ECO:0000313" key="6">
    <source>
        <dbReference type="EMBL" id="MFD1202591.1"/>
    </source>
</evidence>
<dbReference type="InterPro" id="IPR005119">
    <property type="entry name" value="LysR_subst-bd"/>
</dbReference>
<dbReference type="SUPFAM" id="SSF46785">
    <property type="entry name" value="Winged helix' DNA-binding domain"/>
    <property type="match status" value="1"/>
</dbReference>
<dbReference type="InterPro" id="IPR036390">
    <property type="entry name" value="WH_DNA-bd_sf"/>
</dbReference>
<dbReference type="Pfam" id="PF03466">
    <property type="entry name" value="LysR_substrate"/>
    <property type="match status" value="1"/>
</dbReference>
<dbReference type="Gene3D" id="3.40.190.290">
    <property type="match status" value="1"/>
</dbReference>
<evidence type="ECO:0000256" key="2">
    <source>
        <dbReference type="ARBA" id="ARBA00023015"/>
    </source>
</evidence>
<dbReference type="InterPro" id="IPR000847">
    <property type="entry name" value="LysR_HTH_N"/>
</dbReference>
<evidence type="ECO:0000313" key="7">
    <source>
        <dbReference type="Proteomes" id="UP001597181"/>
    </source>
</evidence>
<dbReference type="CDD" id="cd05466">
    <property type="entry name" value="PBP2_LTTR_substrate"/>
    <property type="match status" value="1"/>
</dbReference>
<accession>A0ABW3TPD1</accession>
<dbReference type="SUPFAM" id="SSF53850">
    <property type="entry name" value="Periplasmic binding protein-like II"/>
    <property type="match status" value="1"/>
</dbReference>
<name>A0ABW3TPD1_9MICO</name>
<dbReference type="InterPro" id="IPR036388">
    <property type="entry name" value="WH-like_DNA-bd_sf"/>
</dbReference>
<dbReference type="PANTHER" id="PTHR30346">
    <property type="entry name" value="TRANSCRIPTIONAL DUAL REGULATOR HCAR-RELATED"/>
    <property type="match status" value="1"/>
</dbReference>
<evidence type="ECO:0000259" key="5">
    <source>
        <dbReference type="PROSITE" id="PS50931"/>
    </source>
</evidence>
<reference evidence="7" key="1">
    <citation type="journal article" date="2019" name="Int. J. Syst. Evol. Microbiol.">
        <title>The Global Catalogue of Microorganisms (GCM) 10K type strain sequencing project: providing services to taxonomists for standard genome sequencing and annotation.</title>
        <authorList>
            <consortium name="The Broad Institute Genomics Platform"/>
            <consortium name="The Broad Institute Genome Sequencing Center for Infectious Disease"/>
            <person name="Wu L."/>
            <person name="Ma J."/>
        </authorList>
    </citation>
    <scope>NUCLEOTIDE SEQUENCE [LARGE SCALE GENOMIC DNA]</scope>
    <source>
        <strain evidence="7">CCUG 50213</strain>
    </source>
</reference>
<keyword evidence="2" id="KW-0805">Transcription regulation</keyword>
<evidence type="ECO:0000256" key="1">
    <source>
        <dbReference type="ARBA" id="ARBA00009437"/>
    </source>
</evidence>
<dbReference type="Gene3D" id="1.10.10.10">
    <property type="entry name" value="Winged helix-like DNA-binding domain superfamily/Winged helix DNA-binding domain"/>
    <property type="match status" value="1"/>
</dbReference>
<feature type="domain" description="HTH lysR-type" evidence="5">
    <location>
        <begin position="1"/>
        <end position="59"/>
    </location>
</feature>
<dbReference type="PRINTS" id="PR00039">
    <property type="entry name" value="HTHLYSR"/>
</dbReference>
<gene>
    <name evidence="6" type="ORF">ACFQ3U_11875</name>
</gene>
<dbReference type="RefSeq" id="WP_343960567.1">
    <property type="nucleotide sequence ID" value="NZ_BAAAKZ010000008.1"/>
</dbReference>
<dbReference type="Pfam" id="PF00126">
    <property type="entry name" value="HTH_1"/>
    <property type="match status" value="1"/>
</dbReference>
<evidence type="ECO:0000256" key="4">
    <source>
        <dbReference type="ARBA" id="ARBA00023163"/>
    </source>
</evidence>
<sequence length="301" mass="32528">MLHLRRLTYFLAVIDNGTLMAAADALHVAQPALSRQIRTLEDELGLHLFDRERGRLRPTPTAHQLEAIARTLLDQASLAERATQSLRAGSLERVVCATTRATADSLLAPFIRSLPSAAPLVLCREVAHGEVEGALFSGADLAITPAPPSELVASVHLGSFPVIAAAHPDHRIAAGSPSTIPISELAREFLILPPPTSMSRQELDRAYRRDGLPLGPHVVESSDTTSRALAAAGRGVIVTTSVLDAQLWVAPITTADGAELRMSLYACWQREHYAAEQLALIAAELSQFMRNQVFPWHNKTA</sequence>
<dbReference type="PANTHER" id="PTHR30346:SF9">
    <property type="entry name" value="LYSR FAMILY TRANSCRIPTIONAL REGULATOR"/>
    <property type="match status" value="1"/>
</dbReference>
<dbReference type="PROSITE" id="PS50931">
    <property type="entry name" value="HTH_LYSR"/>
    <property type="match status" value="1"/>
</dbReference>
<comment type="caution">
    <text evidence="6">The sequence shown here is derived from an EMBL/GenBank/DDBJ whole genome shotgun (WGS) entry which is preliminary data.</text>
</comment>
<proteinExistence type="inferred from homology"/>
<evidence type="ECO:0000256" key="3">
    <source>
        <dbReference type="ARBA" id="ARBA00023125"/>
    </source>
</evidence>
<keyword evidence="7" id="KW-1185">Reference proteome</keyword>
<organism evidence="6 7">
    <name type="scientific">Leucobacter albus</name>
    <dbReference type="NCBI Taxonomy" id="272210"/>
    <lineage>
        <taxon>Bacteria</taxon>
        <taxon>Bacillati</taxon>
        <taxon>Actinomycetota</taxon>
        <taxon>Actinomycetes</taxon>
        <taxon>Micrococcales</taxon>
        <taxon>Microbacteriaceae</taxon>
        <taxon>Leucobacter</taxon>
    </lineage>
</organism>
<keyword evidence="3" id="KW-0238">DNA-binding</keyword>
<dbReference type="Proteomes" id="UP001597181">
    <property type="component" value="Unassembled WGS sequence"/>
</dbReference>